<accession>A0A9P0H038</accession>
<name>A0A9P0H038_NEZVI</name>
<evidence type="ECO:0000313" key="1">
    <source>
        <dbReference type="EMBL" id="CAH1392503.1"/>
    </source>
</evidence>
<dbReference type="Proteomes" id="UP001152798">
    <property type="component" value="Chromosome 1"/>
</dbReference>
<evidence type="ECO:0000313" key="2">
    <source>
        <dbReference type="Proteomes" id="UP001152798"/>
    </source>
</evidence>
<dbReference type="AlphaFoldDB" id="A0A9P0H038"/>
<dbReference type="EMBL" id="OV725077">
    <property type="protein sequence ID" value="CAH1392503.1"/>
    <property type="molecule type" value="Genomic_DNA"/>
</dbReference>
<gene>
    <name evidence="1" type="ORF">NEZAVI_LOCUS3311</name>
</gene>
<protein>
    <submittedName>
        <fullName evidence="1">Uncharacterized protein</fullName>
    </submittedName>
</protein>
<reference evidence="1" key="1">
    <citation type="submission" date="2022-01" db="EMBL/GenBank/DDBJ databases">
        <authorList>
            <person name="King R."/>
        </authorList>
    </citation>
    <scope>NUCLEOTIDE SEQUENCE</scope>
</reference>
<keyword evidence="2" id="KW-1185">Reference proteome</keyword>
<proteinExistence type="predicted"/>
<organism evidence="1 2">
    <name type="scientific">Nezara viridula</name>
    <name type="common">Southern green stink bug</name>
    <name type="synonym">Cimex viridulus</name>
    <dbReference type="NCBI Taxonomy" id="85310"/>
    <lineage>
        <taxon>Eukaryota</taxon>
        <taxon>Metazoa</taxon>
        <taxon>Ecdysozoa</taxon>
        <taxon>Arthropoda</taxon>
        <taxon>Hexapoda</taxon>
        <taxon>Insecta</taxon>
        <taxon>Pterygota</taxon>
        <taxon>Neoptera</taxon>
        <taxon>Paraneoptera</taxon>
        <taxon>Hemiptera</taxon>
        <taxon>Heteroptera</taxon>
        <taxon>Panheteroptera</taxon>
        <taxon>Pentatomomorpha</taxon>
        <taxon>Pentatomoidea</taxon>
        <taxon>Pentatomidae</taxon>
        <taxon>Pentatominae</taxon>
        <taxon>Nezara</taxon>
    </lineage>
</organism>
<sequence>MARFSTQVMSVRWGLSSLRIAGKTSRNRVRNERIQGDEGVPALREAVKKSQFGWLIIDSEWMRTVIQRCFLKPGLSDVVLEEDFDYYGWTTSPGLVKRSGSIWIQRRHWLGIGRHGIPGSGHLHAERHKGG</sequence>